<comment type="caution">
    <text evidence="1">The sequence shown here is derived from an EMBL/GenBank/DDBJ whole genome shotgun (WGS) entry which is preliminary data.</text>
</comment>
<organism evidence="1">
    <name type="scientific">marine sediment metagenome</name>
    <dbReference type="NCBI Taxonomy" id="412755"/>
    <lineage>
        <taxon>unclassified sequences</taxon>
        <taxon>metagenomes</taxon>
        <taxon>ecological metagenomes</taxon>
    </lineage>
</organism>
<dbReference type="EMBL" id="LAZR01036710">
    <property type="protein sequence ID" value="KKL24125.1"/>
    <property type="molecule type" value="Genomic_DNA"/>
</dbReference>
<sequence length="120" mass="13848">MPRTKHAISVAKHSRMMRGLGFKGGMRNYETYLRKLTRSRLWNKSHPSAIRAANHRYQAKIEDEMGSQGRLARPLYAMNHAAEHLKRRKDRGNEARKALLRLQTLWPGRRGGRSTSALTL</sequence>
<reference evidence="1" key="1">
    <citation type="journal article" date="2015" name="Nature">
        <title>Complex archaea that bridge the gap between prokaryotes and eukaryotes.</title>
        <authorList>
            <person name="Spang A."/>
            <person name="Saw J.H."/>
            <person name="Jorgensen S.L."/>
            <person name="Zaremba-Niedzwiedzka K."/>
            <person name="Martijn J."/>
            <person name="Lind A.E."/>
            <person name="van Eijk R."/>
            <person name="Schleper C."/>
            <person name="Guy L."/>
            <person name="Ettema T.J."/>
        </authorList>
    </citation>
    <scope>NUCLEOTIDE SEQUENCE</scope>
</reference>
<name>A0A0F9BQH3_9ZZZZ</name>
<evidence type="ECO:0000313" key="1">
    <source>
        <dbReference type="EMBL" id="KKL24125.1"/>
    </source>
</evidence>
<dbReference type="AlphaFoldDB" id="A0A0F9BQH3"/>
<gene>
    <name evidence="1" type="ORF">LCGC14_2418480</name>
</gene>
<protein>
    <submittedName>
        <fullName evidence="1">Uncharacterized protein</fullName>
    </submittedName>
</protein>
<proteinExistence type="predicted"/>
<accession>A0A0F9BQH3</accession>